<dbReference type="RefSeq" id="WP_154420643.1">
    <property type="nucleotide sequence ID" value="NZ_VUNS01000037.1"/>
</dbReference>
<proteinExistence type="predicted"/>
<name>A0A844G7W0_9BACT</name>
<dbReference type="Proteomes" id="UP000435649">
    <property type="component" value="Unassembled WGS sequence"/>
</dbReference>
<comment type="caution">
    <text evidence="1">The sequence shown here is derived from an EMBL/GenBank/DDBJ whole genome shotgun (WGS) entry which is preliminary data.</text>
</comment>
<evidence type="ECO:0000313" key="2">
    <source>
        <dbReference type="Proteomes" id="UP000435649"/>
    </source>
</evidence>
<dbReference type="AlphaFoldDB" id="A0A844G7W0"/>
<sequence length="385" mass="43393">MASKAEGGIMPDSATHRKLTKFTLSAAPALFAGQDTAELIHHACLLPDLVQNGEPDAMRVCFELDGIPFHYLPDVPLENLYRHHYRDAAGTVKRCRSFNNHHYDFAIKGLTRSLSRILELLRTGRNDEAMKTTGMLLHVLQDNSFGVHTLEGVGGTDVFFFDRLELWRESPFQRLCRLSCSDTSPQLSRQPEALGGSVDEASLRIYRRWCNAIRLGRRKCVEVLLNSKADLQPMTAASVLLGADVLQTLNALYQNNEKSGQKIPLTEFEPYESPVRKLAETANGNSIFSISLEEHLFYQFPEHLFEFFSTGVQATGDAPVHYELINNNVTEQYGILLPGKSEQWRIRFPKHRFGMKFSVERGSAQIILTDPKLQCLGKPPHSLVH</sequence>
<organism evidence="1 2">
    <name type="scientific">Victivallis lenta</name>
    <dbReference type="NCBI Taxonomy" id="2606640"/>
    <lineage>
        <taxon>Bacteria</taxon>
        <taxon>Pseudomonadati</taxon>
        <taxon>Lentisphaerota</taxon>
        <taxon>Lentisphaeria</taxon>
        <taxon>Victivallales</taxon>
        <taxon>Victivallaceae</taxon>
        <taxon>Victivallis</taxon>
    </lineage>
</organism>
<evidence type="ECO:0000313" key="1">
    <source>
        <dbReference type="EMBL" id="MST99456.1"/>
    </source>
</evidence>
<reference evidence="1 2" key="1">
    <citation type="submission" date="2019-08" db="EMBL/GenBank/DDBJ databases">
        <title>In-depth cultivation of the pig gut microbiome towards novel bacterial diversity and tailored functional studies.</title>
        <authorList>
            <person name="Wylensek D."/>
            <person name="Hitch T.C.A."/>
            <person name="Clavel T."/>
        </authorList>
    </citation>
    <scope>NUCLEOTIDE SEQUENCE [LARGE SCALE GENOMIC DNA]</scope>
    <source>
        <strain evidence="1 2">BBE-744-WT-12</strain>
    </source>
</reference>
<protein>
    <submittedName>
        <fullName evidence="1">Uncharacterized protein</fullName>
    </submittedName>
</protein>
<keyword evidence="2" id="KW-1185">Reference proteome</keyword>
<dbReference type="EMBL" id="VUNS01000037">
    <property type="protein sequence ID" value="MST99456.1"/>
    <property type="molecule type" value="Genomic_DNA"/>
</dbReference>
<accession>A0A844G7W0</accession>
<gene>
    <name evidence="1" type="ORF">FYJ85_20730</name>
</gene>